<dbReference type="InterPro" id="IPR035906">
    <property type="entry name" value="MetI-like_sf"/>
</dbReference>
<dbReference type="GO" id="GO:0055085">
    <property type="term" value="P:transmembrane transport"/>
    <property type="evidence" value="ECO:0007669"/>
    <property type="project" value="InterPro"/>
</dbReference>
<feature type="transmembrane region" description="Helical" evidence="5">
    <location>
        <begin position="379"/>
        <end position="399"/>
    </location>
</feature>
<feature type="domain" description="ABC transmembrane type-1" evidence="6">
    <location>
        <begin position="341"/>
        <end position="531"/>
    </location>
</feature>
<reference evidence="7" key="1">
    <citation type="submission" date="2019-12" db="EMBL/GenBank/DDBJ databases">
        <authorList>
            <person name="zhang j."/>
            <person name="sun C.M."/>
        </authorList>
    </citation>
    <scope>NUCLEOTIDE SEQUENCE</scope>
    <source>
        <strain evidence="7">NS-1</strain>
    </source>
</reference>
<feature type="transmembrane region" description="Helical" evidence="5">
    <location>
        <begin position="405"/>
        <end position="423"/>
    </location>
</feature>
<sequence>METRKDPLVNITIMIVAALIGIFVVYPIVRVIIISLRPDGNFSLAEYKYILSKVWLRSTFLNSIKLGALVATFGTIIGYIAAYILYKVDLPGKGFFRQIVMLPIISPPFMLTISIILLLGRNGLITKKLLGITGFSIYGLHGLVIVQTLGMFPIAYRVLTGVMARISPELENAALNLGGSKGYVFRSVTFPLSIPGIASAWLLVFVTSIADFANPMVLAGDYDVLSVQAYLQFTGMYNLPRGSALAIMLLIPALIAFMVEKYWVSRKSFVTVTGKPTGSKQDMVSSLTRKLFIIFLLLITFAILLLYLTVIMGAFFKLWGIDYSLTLEHFKYAWDVGLESIKDTIFLAGVATPFTGLLGMIIAYLVVRKSFWGKNILQLSSLLSFAVPGTVVGIGYILAFNQQPFLLTGTGLIIILCFIFRNMPVGIESGVASLRQIDPSIEEASTDLGASSSYTFSKITLPLIKPAFFSGLSYSFVRAMTAVSAIIFLVSARWTHLSTLILAETEIMRLGAASVLSLVLIVIVMTVFYLMSKFVGDDQESAGMIT</sequence>
<protein>
    <submittedName>
        <fullName evidence="7">ABC transporter permease subunit</fullName>
    </submittedName>
</protein>
<feature type="transmembrane region" description="Helical" evidence="5">
    <location>
        <begin position="98"/>
        <end position="120"/>
    </location>
</feature>
<feature type="transmembrane region" description="Helical" evidence="5">
    <location>
        <begin position="190"/>
        <end position="210"/>
    </location>
</feature>
<dbReference type="KEGG" id="ifn:GM661_17055"/>
<evidence type="ECO:0000256" key="1">
    <source>
        <dbReference type="ARBA" id="ARBA00004141"/>
    </source>
</evidence>
<dbReference type="AlphaFoldDB" id="A0A8A7KHH8"/>
<dbReference type="Proteomes" id="UP000665020">
    <property type="component" value="Chromosome"/>
</dbReference>
<keyword evidence="5" id="KW-0813">Transport</keyword>
<comment type="subcellular location">
    <subcellularLocation>
        <location evidence="5">Cell membrane</location>
        <topology evidence="5">Multi-pass membrane protein</topology>
    </subcellularLocation>
    <subcellularLocation>
        <location evidence="1">Membrane</location>
        <topology evidence="1">Multi-pass membrane protein</topology>
    </subcellularLocation>
</comment>
<evidence type="ECO:0000256" key="3">
    <source>
        <dbReference type="ARBA" id="ARBA00022989"/>
    </source>
</evidence>
<dbReference type="RefSeq" id="WP_230867874.1">
    <property type="nucleotide sequence ID" value="NZ_CP046640.1"/>
</dbReference>
<dbReference type="SUPFAM" id="SSF161098">
    <property type="entry name" value="MetI-like"/>
    <property type="match status" value="2"/>
</dbReference>
<feature type="transmembrane region" description="Helical" evidence="5">
    <location>
        <begin position="242"/>
        <end position="259"/>
    </location>
</feature>
<dbReference type="EMBL" id="CP046640">
    <property type="protein sequence ID" value="QTL99535.1"/>
    <property type="molecule type" value="Genomic_DNA"/>
</dbReference>
<feature type="transmembrane region" description="Helical" evidence="5">
    <location>
        <begin position="467"/>
        <end position="490"/>
    </location>
</feature>
<feature type="transmembrane region" description="Helical" evidence="5">
    <location>
        <begin position="291"/>
        <end position="316"/>
    </location>
</feature>
<feature type="domain" description="ABC transmembrane type-1" evidence="6">
    <location>
        <begin position="60"/>
        <end position="260"/>
    </location>
</feature>
<gene>
    <name evidence="7" type="ORF">GM661_17055</name>
</gene>
<keyword evidence="3 5" id="KW-1133">Transmembrane helix</keyword>
<dbReference type="Gene3D" id="1.10.3720.10">
    <property type="entry name" value="MetI-like"/>
    <property type="match status" value="2"/>
</dbReference>
<proteinExistence type="inferred from homology"/>
<dbReference type="PANTHER" id="PTHR43496:SF1">
    <property type="entry name" value="POLYGALACTURONAN_RHAMNOGALACTURONAN TRANSPORT SYSTEM PERMEASE PROTEIN YTEP"/>
    <property type="match status" value="1"/>
</dbReference>
<evidence type="ECO:0000256" key="5">
    <source>
        <dbReference type="RuleBase" id="RU363032"/>
    </source>
</evidence>
<evidence type="ECO:0000259" key="6">
    <source>
        <dbReference type="PROSITE" id="PS50928"/>
    </source>
</evidence>
<evidence type="ECO:0000313" key="8">
    <source>
        <dbReference type="Proteomes" id="UP000665020"/>
    </source>
</evidence>
<dbReference type="GO" id="GO:0005886">
    <property type="term" value="C:plasma membrane"/>
    <property type="evidence" value="ECO:0007669"/>
    <property type="project" value="UniProtKB-SubCell"/>
</dbReference>
<organism evidence="7 8">
    <name type="scientific">Iocasia fonsfrigidae</name>
    <dbReference type="NCBI Taxonomy" id="2682810"/>
    <lineage>
        <taxon>Bacteria</taxon>
        <taxon>Bacillati</taxon>
        <taxon>Bacillota</taxon>
        <taxon>Clostridia</taxon>
        <taxon>Halanaerobiales</taxon>
        <taxon>Halanaerobiaceae</taxon>
        <taxon>Iocasia</taxon>
    </lineage>
</organism>
<keyword evidence="4 5" id="KW-0472">Membrane</keyword>
<evidence type="ECO:0000256" key="2">
    <source>
        <dbReference type="ARBA" id="ARBA00022692"/>
    </source>
</evidence>
<dbReference type="InterPro" id="IPR000515">
    <property type="entry name" value="MetI-like"/>
</dbReference>
<feature type="transmembrane region" description="Helical" evidence="5">
    <location>
        <begin position="510"/>
        <end position="531"/>
    </location>
</feature>
<evidence type="ECO:0000256" key="4">
    <source>
        <dbReference type="ARBA" id="ARBA00023136"/>
    </source>
</evidence>
<feature type="transmembrane region" description="Helical" evidence="5">
    <location>
        <begin position="7"/>
        <end position="29"/>
    </location>
</feature>
<dbReference type="CDD" id="cd06261">
    <property type="entry name" value="TM_PBP2"/>
    <property type="match status" value="2"/>
</dbReference>
<name>A0A8A7KHH8_9FIRM</name>
<keyword evidence="8" id="KW-1185">Reference proteome</keyword>
<accession>A0A8A7KHH8</accession>
<keyword evidence="2 5" id="KW-0812">Transmembrane</keyword>
<comment type="similarity">
    <text evidence="5">Belongs to the binding-protein-dependent transport system permease family.</text>
</comment>
<feature type="transmembrane region" description="Helical" evidence="5">
    <location>
        <begin position="66"/>
        <end position="86"/>
    </location>
</feature>
<feature type="transmembrane region" description="Helical" evidence="5">
    <location>
        <begin position="132"/>
        <end position="156"/>
    </location>
</feature>
<dbReference type="PROSITE" id="PS50928">
    <property type="entry name" value="ABC_TM1"/>
    <property type="match status" value="2"/>
</dbReference>
<dbReference type="Pfam" id="PF00528">
    <property type="entry name" value="BPD_transp_1"/>
    <property type="match status" value="2"/>
</dbReference>
<evidence type="ECO:0000313" key="7">
    <source>
        <dbReference type="EMBL" id="QTL99535.1"/>
    </source>
</evidence>
<dbReference type="PANTHER" id="PTHR43496">
    <property type="entry name" value="PROTEIN LPLB"/>
    <property type="match status" value="1"/>
</dbReference>
<feature type="transmembrane region" description="Helical" evidence="5">
    <location>
        <begin position="345"/>
        <end position="367"/>
    </location>
</feature>